<proteinExistence type="predicted"/>
<evidence type="ECO:0000313" key="2">
    <source>
        <dbReference type="EMBL" id="MPC30783.1"/>
    </source>
</evidence>
<name>A0A5B7ECU3_PORTR</name>
<evidence type="ECO:0000313" key="3">
    <source>
        <dbReference type="Proteomes" id="UP000324222"/>
    </source>
</evidence>
<protein>
    <submittedName>
        <fullName evidence="2">Uncharacterized protein</fullName>
    </submittedName>
</protein>
<accession>A0A5B7ECU3</accession>
<dbReference type="AlphaFoldDB" id="A0A5B7ECU3"/>
<sequence>MVKMNNDMKKTLNEIKRENSILMDKCENYEVALQDLLVKLDTNVGGGEGISKMKLEEWKKK</sequence>
<dbReference type="Proteomes" id="UP000324222">
    <property type="component" value="Unassembled WGS sequence"/>
</dbReference>
<keyword evidence="3" id="KW-1185">Reference proteome</keyword>
<reference evidence="2 3" key="1">
    <citation type="submission" date="2019-05" db="EMBL/GenBank/DDBJ databases">
        <title>Another draft genome of Portunus trituberculatus and its Hox gene families provides insights of decapod evolution.</title>
        <authorList>
            <person name="Jeong J.-H."/>
            <person name="Song I."/>
            <person name="Kim S."/>
            <person name="Choi T."/>
            <person name="Kim D."/>
            <person name="Ryu S."/>
            <person name="Kim W."/>
        </authorList>
    </citation>
    <scope>NUCLEOTIDE SEQUENCE [LARGE SCALE GENOMIC DNA]</scope>
    <source>
        <tissue evidence="2">Muscle</tissue>
    </source>
</reference>
<gene>
    <name evidence="2" type="ORF">E2C01_024052</name>
</gene>
<dbReference type="EMBL" id="VSRR010002317">
    <property type="protein sequence ID" value="MPC30783.1"/>
    <property type="molecule type" value="Genomic_DNA"/>
</dbReference>
<feature type="coiled-coil region" evidence="1">
    <location>
        <begin position="5"/>
        <end position="32"/>
    </location>
</feature>
<evidence type="ECO:0000256" key="1">
    <source>
        <dbReference type="SAM" id="Coils"/>
    </source>
</evidence>
<comment type="caution">
    <text evidence="2">The sequence shown here is derived from an EMBL/GenBank/DDBJ whole genome shotgun (WGS) entry which is preliminary data.</text>
</comment>
<organism evidence="2 3">
    <name type="scientific">Portunus trituberculatus</name>
    <name type="common">Swimming crab</name>
    <name type="synonym">Neptunus trituberculatus</name>
    <dbReference type="NCBI Taxonomy" id="210409"/>
    <lineage>
        <taxon>Eukaryota</taxon>
        <taxon>Metazoa</taxon>
        <taxon>Ecdysozoa</taxon>
        <taxon>Arthropoda</taxon>
        <taxon>Crustacea</taxon>
        <taxon>Multicrustacea</taxon>
        <taxon>Malacostraca</taxon>
        <taxon>Eumalacostraca</taxon>
        <taxon>Eucarida</taxon>
        <taxon>Decapoda</taxon>
        <taxon>Pleocyemata</taxon>
        <taxon>Brachyura</taxon>
        <taxon>Eubrachyura</taxon>
        <taxon>Portunoidea</taxon>
        <taxon>Portunidae</taxon>
        <taxon>Portuninae</taxon>
        <taxon>Portunus</taxon>
    </lineage>
</organism>
<keyword evidence="1" id="KW-0175">Coiled coil</keyword>